<comment type="subunit">
    <text evidence="5">Part of the 50S ribosomal subunit.</text>
</comment>
<dbReference type="EMBL" id="JADIMU010000012">
    <property type="protein sequence ID" value="MBO8442457.1"/>
    <property type="molecule type" value="Genomic_DNA"/>
</dbReference>
<dbReference type="GO" id="GO:0003735">
    <property type="term" value="F:structural constituent of ribosome"/>
    <property type="evidence" value="ECO:0007669"/>
    <property type="project" value="InterPro"/>
</dbReference>
<dbReference type="NCBIfam" id="TIGR03953">
    <property type="entry name" value="rplD_bact"/>
    <property type="match status" value="1"/>
</dbReference>
<dbReference type="AlphaFoldDB" id="A0A9D9HAK7"/>
<dbReference type="Pfam" id="PF00573">
    <property type="entry name" value="Ribosomal_L4"/>
    <property type="match status" value="1"/>
</dbReference>
<comment type="caution">
    <text evidence="6">The sequence shown here is derived from an EMBL/GenBank/DDBJ whole genome shotgun (WGS) entry which is preliminary data.</text>
</comment>
<dbReference type="Gene3D" id="3.40.1370.10">
    <property type="match status" value="1"/>
</dbReference>
<evidence type="ECO:0000313" key="6">
    <source>
        <dbReference type="EMBL" id="MBO8442457.1"/>
    </source>
</evidence>
<evidence type="ECO:0000256" key="2">
    <source>
        <dbReference type="ARBA" id="ARBA00022980"/>
    </source>
</evidence>
<comment type="function">
    <text evidence="5">Forms part of the polypeptide exit tunnel.</text>
</comment>
<dbReference type="GO" id="GO:1990904">
    <property type="term" value="C:ribonucleoprotein complex"/>
    <property type="evidence" value="ECO:0007669"/>
    <property type="project" value="UniProtKB-KW"/>
</dbReference>
<dbReference type="InterPro" id="IPR002136">
    <property type="entry name" value="Ribosomal_uL4"/>
</dbReference>
<dbReference type="GO" id="GO:0006412">
    <property type="term" value="P:translation"/>
    <property type="evidence" value="ECO:0007669"/>
    <property type="project" value="UniProtKB-UniRule"/>
</dbReference>
<keyword evidence="5" id="KW-0694">RNA-binding</keyword>
<dbReference type="InterPro" id="IPR023574">
    <property type="entry name" value="Ribosomal_uL4_dom_sf"/>
</dbReference>
<sequence>MEAKVYSTAAKEVGTINLNDEVFAREVSDGAIYYAVNNELANRRVGTACTKTRAEVNYSNTKPYKQKGTGNARRGDKKSPIMVGGGTIFGPKPRDYSYTIPKKMKRLAYKSLLSLGVQEERLVIVKDFTSENGKTKDLAAIMKAFDTENQRTLIIMKDDDAMLRRAARNIPYLHVLCYDKLSAKELLYGRKILVLETAAENLGKFYGER</sequence>
<keyword evidence="5" id="KW-0699">rRNA-binding</keyword>
<dbReference type="GO" id="GO:0005840">
    <property type="term" value="C:ribosome"/>
    <property type="evidence" value="ECO:0007669"/>
    <property type="project" value="UniProtKB-KW"/>
</dbReference>
<dbReference type="PANTHER" id="PTHR10746:SF6">
    <property type="entry name" value="LARGE RIBOSOMAL SUBUNIT PROTEIN UL4M"/>
    <property type="match status" value="1"/>
</dbReference>
<gene>
    <name evidence="5 6" type="primary">rplD</name>
    <name evidence="6" type="ORF">IAC42_01660</name>
</gene>
<evidence type="ECO:0000256" key="1">
    <source>
        <dbReference type="ARBA" id="ARBA00010528"/>
    </source>
</evidence>
<protein>
    <recommendedName>
        <fullName evidence="4 5">Large ribosomal subunit protein uL4</fullName>
    </recommendedName>
</protein>
<keyword evidence="2 5" id="KW-0689">Ribosomal protein</keyword>
<name>A0A9D9HAK7_9SPIR</name>
<accession>A0A9D9HAK7</accession>
<evidence type="ECO:0000256" key="4">
    <source>
        <dbReference type="ARBA" id="ARBA00035244"/>
    </source>
</evidence>
<dbReference type="GO" id="GO:0019843">
    <property type="term" value="F:rRNA binding"/>
    <property type="evidence" value="ECO:0007669"/>
    <property type="project" value="UniProtKB-UniRule"/>
</dbReference>
<comment type="function">
    <text evidence="5">One of the primary rRNA binding proteins, this protein initially binds near the 5'-end of the 23S rRNA. It is important during the early stages of 50S assembly. It makes multiple contacts with different domains of the 23S rRNA in the assembled 50S subunit and ribosome.</text>
</comment>
<proteinExistence type="inferred from homology"/>
<dbReference type="InterPro" id="IPR013005">
    <property type="entry name" value="Ribosomal_uL4-like"/>
</dbReference>
<comment type="similarity">
    <text evidence="1 5">Belongs to the universal ribosomal protein uL4 family.</text>
</comment>
<reference evidence="6" key="1">
    <citation type="submission" date="2020-10" db="EMBL/GenBank/DDBJ databases">
        <authorList>
            <person name="Gilroy R."/>
        </authorList>
    </citation>
    <scope>NUCLEOTIDE SEQUENCE</scope>
    <source>
        <strain evidence="6">11167</strain>
    </source>
</reference>
<organism evidence="6 7">
    <name type="scientific">Candidatus Aphodenecus pullistercoris</name>
    <dbReference type="NCBI Taxonomy" id="2840669"/>
    <lineage>
        <taxon>Bacteria</taxon>
        <taxon>Pseudomonadati</taxon>
        <taxon>Spirochaetota</taxon>
        <taxon>Spirochaetia</taxon>
        <taxon>Spirochaetales</taxon>
        <taxon>Candidatus Aphodenecus</taxon>
    </lineage>
</organism>
<dbReference type="PANTHER" id="PTHR10746">
    <property type="entry name" value="50S RIBOSOMAL PROTEIN L4"/>
    <property type="match status" value="1"/>
</dbReference>
<evidence type="ECO:0000256" key="5">
    <source>
        <dbReference type="HAMAP-Rule" id="MF_01328"/>
    </source>
</evidence>
<reference evidence="6" key="2">
    <citation type="journal article" date="2021" name="PeerJ">
        <title>Extensive microbial diversity within the chicken gut microbiome revealed by metagenomics and culture.</title>
        <authorList>
            <person name="Gilroy R."/>
            <person name="Ravi A."/>
            <person name="Getino M."/>
            <person name="Pursley I."/>
            <person name="Horton D.L."/>
            <person name="Alikhan N.F."/>
            <person name="Baker D."/>
            <person name="Gharbi K."/>
            <person name="Hall N."/>
            <person name="Watson M."/>
            <person name="Adriaenssens E.M."/>
            <person name="Foster-Nyarko E."/>
            <person name="Jarju S."/>
            <person name="Secka A."/>
            <person name="Antonio M."/>
            <person name="Oren A."/>
            <person name="Chaudhuri R.R."/>
            <person name="La Ragione R."/>
            <person name="Hildebrand F."/>
            <person name="Pallen M.J."/>
        </authorList>
    </citation>
    <scope>NUCLEOTIDE SEQUENCE</scope>
    <source>
        <strain evidence="6">11167</strain>
    </source>
</reference>
<dbReference type="HAMAP" id="MF_01328_B">
    <property type="entry name" value="Ribosomal_uL4_B"/>
    <property type="match status" value="1"/>
</dbReference>
<keyword evidence="3 5" id="KW-0687">Ribonucleoprotein</keyword>
<dbReference type="Proteomes" id="UP000823633">
    <property type="component" value="Unassembled WGS sequence"/>
</dbReference>
<dbReference type="SUPFAM" id="SSF52166">
    <property type="entry name" value="Ribosomal protein L4"/>
    <property type="match status" value="1"/>
</dbReference>
<evidence type="ECO:0000313" key="7">
    <source>
        <dbReference type="Proteomes" id="UP000823633"/>
    </source>
</evidence>
<evidence type="ECO:0000256" key="3">
    <source>
        <dbReference type="ARBA" id="ARBA00023274"/>
    </source>
</evidence>